<comment type="caution">
    <text evidence="1">The sequence shown here is derived from an EMBL/GenBank/DDBJ whole genome shotgun (WGS) entry which is preliminary data.</text>
</comment>
<accession>A0ACB9H0I0</accession>
<dbReference type="Proteomes" id="UP001055811">
    <property type="component" value="Linkage Group LG01"/>
</dbReference>
<organism evidence="1 2">
    <name type="scientific">Cichorium intybus</name>
    <name type="common">Chicory</name>
    <dbReference type="NCBI Taxonomy" id="13427"/>
    <lineage>
        <taxon>Eukaryota</taxon>
        <taxon>Viridiplantae</taxon>
        <taxon>Streptophyta</taxon>
        <taxon>Embryophyta</taxon>
        <taxon>Tracheophyta</taxon>
        <taxon>Spermatophyta</taxon>
        <taxon>Magnoliopsida</taxon>
        <taxon>eudicotyledons</taxon>
        <taxon>Gunneridae</taxon>
        <taxon>Pentapetalae</taxon>
        <taxon>asterids</taxon>
        <taxon>campanulids</taxon>
        <taxon>Asterales</taxon>
        <taxon>Asteraceae</taxon>
        <taxon>Cichorioideae</taxon>
        <taxon>Cichorieae</taxon>
        <taxon>Cichoriinae</taxon>
        <taxon>Cichorium</taxon>
    </lineage>
</organism>
<reference evidence="1 2" key="2">
    <citation type="journal article" date="2022" name="Mol. Ecol. Resour.">
        <title>The genomes of chicory, endive, great burdock and yacon provide insights into Asteraceae paleo-polyploidization history and plant inulin production.</title>
        <authorList>
            <person name="Fan W."/>
            <person name="Wang S."/>
            <person name="Wang H."/>
            <person name="Wang A."/>
            <person name="Jiang F."/>
            <person name="Liu H."/>
            <person name="Zhao H."/>
            <person name="Xu D."/>
            <person name="Zhang Y."/>
        </authorList>
    </citation>
    <scope>NUCLEOTIDE SEQUENCE [LARGE SCALE GENOMIC DNA]</scope>
    <source>
        <strain evidence="2">cv. Punajuju</strain>
        <tissue evidence="1">Leaves</tissue>
    </source>
</reference>
<reference evidence="2" key="1">
    <citation type="journal article" date="2022" name="Mol. Ecol. Resour.">
        <title>The genomes of chicory, endive, great burdock and yacon provide insights into Asteraceae palaeo-polyploidization history and plant inulin production.</title>
        <authorList>
            <person name="Fan W."/>
            <person name="Wang S."/>
            <person name="Wang H."/>
            <person name="Wang A."/>
            <person name="Jiang F."/>
            <person name="Liu H."/>
            <person name="Zhao H."/>
            <person name="Xu D."/>
            <person name="Zhang Y."/>
        </authorList>
    </citation>
    <scope>NUCLEOTIDE SEQUENCE [LARGE SCALE GENOMIC DNA]</scope>
    <source>
        <strain evidence="2">cv. Punajuju</strain>
    </source>
</reference>
<proteinExistence type="predicted"/>
<protein>
    <submittedName>
        <fullName evidence="1">Uncharacterized protein</fullName>
    </submittedName>
</protein>
<evidence type="ECO:0000313" key="1">
    <source>
        <dbReference type="EMBL" id="KAI3788836.1"/>
    </source>
</evidence>
<name>A0ACB9H0I0_CICIN</name>
<dbReference type="EMBL" id="CM042009">
    <property type="protein sequence ID" value="KAI3788836.1"/>
    <property type="molecule type" value="Genomic_DNA"/>
</dbReference>
<sequence length="83" mass="9373">MFFICLAWRGPVVVGHCGFISIKEKIKTCFPPFPLLLESHSHLSSSTVTTKTKNNTKKQQPAVTPESDEGGWSRRWIQVEDGR</sequence>
<gene>
    <name evidence="1" type="ORF">L2E82_01614</name>
</gene>
<keyword evidence="2" id="KW-1185">Reference proteome</keyword>
<evidence type="ECO:0000313" key="2">
    <source>
        <dbReference type="Proteomes" id="UP001055811"/>
    </source>
</evidence>